<evidence type="ECO:0000256" key="12">
    <source>
        <dbReference type="ARBA" id="ARBA00023139"/>
    </source>
</evidence>
<feature type="signal peptide" evidence="15">
    <location>
        <begin position="1"/>
        <end position="22"/>
    </location>
</feature>
<dbReference type="Pfam" id="PF18412">
    <property type="entry name" value="Wza_C"/>
    <property type="match status" value="1"/>
</dbReference>
<evidence type="ECO:0000256" key="4">
    <source>
        <dbReference type="ARBA" id="ARBA00022452"/>
    </source>
</evidence>
<dbReference type="AlphaFoldDB" id="A0A1I1N8C2"/>
<evidence type="ECO:0000256" key="8">
    <source>
        <dbReference type="ARBA" id="ARBA00023047"/>
    </source>
</evidence>
<dbReference type="GO" id="GO:0006811">
    <property type="term" value="P:monoatomic ion transport"/>
    <property type="evidence" value="ECO:0007669"/>
    <property type="project" value="UniProtKB-KW"/>
</dbReference>
<evidence type="ECO:0000256" key="13">
    <source>
        <dbReference type="ARBA" id="ARBA00023237"/>
    </source>
</evidence>
<feature type="chain" id="PRO_5011663961" evidence="15">
    <location>
        <begin position="23"/>
        <end position="372"/>
    </location>
</feature>
<dbReference type="Gene3D" id="1.20.5.70">
    <property type="match status" value="1"/>
</dbReference>
<evidence type="ECO:0000256" key="3">
    <source>
        <dbReference type="ARBA" id="ARBA00022448"/>
    </source>
</evidence>
<dbReference type="NCBIfam" id="NF011658">
    <property type="entry name" value="PRK15078.1"/>
    <property type="match status" value="1"/>
</dbReference>
<keyword evidence="14" id="KW-0449">Lipoprotein</keyword>
<keyword evidence="4" id="KW-1134">Transmembrane beta strand</keyword>
<evidence type="ECO:0000256" key="14">
    <source>
        <dbReference type="ARBA" id="ARBA00023288"/>
    </source>
</evidence>
<evidence type="ECO:0000256" key="1">
    <source>
        <dbReference type="ARBA" id="ARBA00004571"/>
    </source>
</evidence>
<dbReference type="OrthoDB" id="9808421at2"/>
<keyword evidence="11" id="KW-0472">Membrane</keyword>
<proteinExistence type="inferred from homology"/>
<dbReference type="Pfam" id="PF02563">
    <property type="entry name" value="Poly_export"/>
    <property type="match status" value="1"/>
</dbReference>
<keyword evidence="5" id="KW-0762">Sugar transport</keyword>
<dbReference type="GO" id="GO:0015288">
    <property type="term" value="F:porin activity"/>
    <property type="evidence" value="ECO:0007669"/>
    <property type="project" value="UniProtKB-KW"/>
</dbReference>
<dbReference type="EMBL" id="FOLY01000010">
    <property type="protein sequence ID" value="SFC91023.1"/>
    <property type="molecule type" value="Genomic_DNA"/>
</dbReference>
<protein>
    <submittedName>
        <fullName evidence="19">Polysaccharide export outer membrane protein</fullName>
    </submittedName>
</protein>
<comment type="similarity">
    <text evidence="2">Belongs to the BexD/CtrA/VexA family.</text>
</comment>
<dbReference type="GO" id="GO:0046930">
    <property type="term" value="C:pore complex"/>
    <property type="evidence" value="ECO:0007669"/>
    <property type="project" value="UniProtKB-KW"/>
</dbReference>
<keyword evidence="3" id="KW-0813">Transport</keyword>
<dbReference type="PANTHER" id="PTHR33619">
    <property type="entry name" value="POLYSACCHARIDE EXPORT PROTEIN GFCE-RELATED"/>
    <property type="match status" value="1"/>
</dbReference>
<feature type="domain" description="Outer-membrane lipoprotein Wza C-terminal" evidence="17">
    <location>
        <begin position="340"/>
        <end position="368"/>
    </location>
</feature>
<feature type="domain" description="Polysaccharide export protein N-terminal" evidence="16">
    <location>
        <begin position="78"/>
        <end position="162"/>
    </location>
</feature>
<gene>
    <name evidence="19" type="ORF">SAMN05421848_3255</name>
</gene>
<feature type="domain" description="SLBB" evidence="18">
    <location>
        <begin position="168"/>
        <end position="246"/>
    </location>
</feature>
<evidence type="ECO:0000259" key="18">
    <source>
        <dbReference type="Pfam" id="PF22461"/>
    </source>
</evidence>
<evidence type="ECO:0000256" key="6">
    <source>
        <dbReference type="ARBA" id="ARBA00022692"/>
    </source>
</evidence>
<evidence type="ECO:0000256" key="15">
    <source>
        <dbReference type="SAM" id="SignalP"/>
    </source>
</evidence>
<keyword evidence="6" id="KW-0812">Transmembrane</keyword>
<dbReference type="GO" id="GO:0009279">
    <property type="term" value="C:cell outer membrane"/>
    <property type="evidence" value="ECO:0007669"/>
    <property type="project" value="UniProtKB-SubCell"/>
</dbReference>
<accession>A0A1I1N8C2</accession>
<evidence type="ECO:0000256" key="9">
    <source>
        <dbReference type="ARBA" id="ARBA00023065"/>
    </source>
</evidence>
<evidence type="ECO:0000259" key="17">
    <source>
        <dbReference type="Pfam" id="PF18412"/>
    </source>
</evidence>
<keyword evidence="7 15" id="KW-0732">Signal</keyword>
<dbReference type="Pfam" id="PF22461">
    <property type="entry name" value="SLBB_2"/>
    <property type="match status" value="2"/>
</dbReference>
<dbReference type="Gene3D" id="3.10.560.10">
    <property type="entry name" value="Outer membrane lipoprotein wza domain like"/>
    <property type="match status" value="2"/>
</dbReference>
<keyword evidence="10" id="KW-0626">Porin</keyword>
<evidence type="ECO:0000256" key="11">
    <source>
        <dbReference type="ARBA" id="ARBA00023136"/>
    </source>
</evidence>
<dbReference type="PANTHER" id="PTHR33619:SF3">
    <property type="entry name" value="POLYSACCHARIDE EXPORT PROTEIN GFCE-RELATED"/>
    <property type="match status" value="1"/>
</dbReference>
<name>A0A1I1N8C2_9GAMM</name>
<keyword evidence="13" id="KW-0998">Cell outer membrane</keyword>
<reference evidence="20" key="1">
    <citation type="submission" date="2016-10" db="EMBL/GenBank/DDBJ databases">
        <authorList>
            <person name="Varghese N."/>
            <person name="Submissions S."/>
        </authorList>
    </citation>
    <scope>NUCLEOTIDE SEQUENCE [LARGE SCALE GENOMIC DNA]</scope>
    <source>
        <strain evidence="20">DSM 23439</strain>
    </source>
</reference>
<dbReference type="InterPro" id="IPR040716">
    <property type="entry name" value="Wza_C"/>
</dbReference>
<dbReference type="InterPro" id="IPR049712">
    <property type="entry name" value="Poly_export"/>
</dbReference>
<comment type="subcellular location">
    <subcellularLocation>
        <location evidence="1">Cell outer membrane</location>
        <topology evidence="1">Multi-pass membrane protein</topology>
    </subcellularLocation>
</comment>
<dbReference type="InterPro" id="IPR054765">
    <property type="entry name" value="SLBB_dom"/>
</dbReference>
<evidence type="ECO:0000259" key="16">
    <source>
        <dbReference type="Pfam" id="PF02563"/>
    </source>
</evidence>
<evidence type="ECO:0000256" key="7">
    <source>
        <dbReference type="ARBA" id="ARBA00022729"/>
    </source>
</evidence>
<dbReference type="InterPro" id="IPR003715">
    <property type="entry name" value="Poly_export_N"/>
</dbReference>
<dbReference type="Gene3D" id="3.30.1950.10">
    <property type="entry name" value="wza like domain"/>
    <property type="match status" value="1"/>
</dbReference>
<evidence type="ECO:0000256" key="10">
    <source>
        <dbReference type="ARBA" id="ARBA00023114"/>
    </source>
</evidence>
<keyword evidence="12" id="KW-0564">Palmitate</keyword>
<evidence type="ECO:0000256" key="2">
    <source>
        <dbReference type="ARBA" id="ARBA00009450"/>
    </source>
</evidence>
<dbReference type="PROSITE" id="PS51257">
    <property type="entry name" value="PROKAR_LIPOPROTEIN"/>
    <property type="match status" value="1"/>
</dbReference>
<dbReference type="RefSeq" id="WP_090136168.1">
    <property type="nucleotide sequence ID" value="NZ_FOLY01000010.1"/>
</dbReference>
<evidence type="ECO:0000256" key="5">
    <source>
        <dbReference type="ARBA" id="ARBA00022597"/>
    </source>
</evidence>
<evidence type="ECO:0000313" key="19">
    <source>
        <dbReference type="EMBL" id="SFC91023.1"/>
    </source>
</evidence>
<organism evidence="19 20">
    <name type="scientific">Kushneria avicenniae</name>
    <dbReference type="NCBI Taxonomy" id="402385"/>
    <lineage>
        <taxon>Bacteria</taxon>
        <taxon>Pseudomonadati</taxon>
        <taxon>Pseudomonadota</taxon>
        <taxon>Gammaproteobacteria</taxon>
        <taxon>Oceanospirillales</taxon>
        <taxon>Halomonadaceae</taxon>
        <taxon>Kushneria</taxon>
    </lineage>
</organism>
<dbReference type="STRING" id="402385.SAMN05421848_3255"/>
<feature type="domain" description="SLBB" evidence="18">
    <location>
        <begin position="253"/>
        <end position="337"/>
    </location>
</feature>
<sequence>MKRLLSCALVGSSLFLGGCVLAPGSDMPYEQSGPPIDDLVDVQPITFGLVQAQNAARKEVSSQRSLKEASQDLKFDGSDYDYRIGKGDILNIVVYDHPELTIPAGGERTAVETGNVVHSDGTIFYPYVGRMQVAGKNVADVRGQIASALSDYIAEPQVEVNIASFQSQKAYISGQVNNPGQQPITNTPLTVLDAISSAGGLNENADWRHVVLTHNGQEEIINVYDMLQNGQVSQNRLLHDGDVLHVPDVGDEKVYVLGEVQRPQDLPMGGHRFNLVDALSQSGGIDEIQARASGIFVIRQGGPGDKQATVYQLDASNAAAYVIGTEFQLEPRDIVYVTTAPISRWNRVISQLLPSTNLTRQSVGSVNDYNDL</sequence>
<keyword evidence="9" id="KW-0406">Ion transport</keyword>
<keyword evidence="8" id="KW-0625">Polysaccharide transport</keyword>
<evidence type="ECO:0000313" key="20">
    <source>
        <dbReference type="Proteomes" id="UP000199046"/>
    </source>
</evidence>
<dbReference type="Proteomes" id="UP000199046">
    <property type="component" value="Unassembled WGS sequence"/>
</dbReference>
<keyword evidence="20" id="KW-1185">Reference proteome</keyword>
<dbReference type="GO" id="GO:0015159">
    <property type="term" value="F:polysaccharide transmembrane transporter activity"/>
    <property type="evidence" value="ECO:0007669"/>
    <property type="project" value="InterPro"/>
</dbReference>